<evidence type="ECO:0000313" key="1">
    <source>
        <dbReference type="EMBL" id="SIO21619.1"/>
    </source>
</evidence>
<dbReference type="EMBL" id="FSRQ01000002">
    <property type="protein sequence ID" value="SIO21619.1"/>
    <property type="molecule type" value="Genomic_DNA"/>
</dbReference>
<organism evidence="1 2">
    <name type="scientific">Chryseobacterium scophthalmum</name>
    <dbReference type="NCBI Taxonomy" id="59733"/>
    <lineage>
        <taxon>Bacteria</taxon>
        <taxon>Pseudomonadati</taxon>
        <taxon>Bacteroidota</taxon>
        <taxon>Flavobacteriia</taxon>
        <taxon>Flavobacteriales</taxon>
        <taxon>Weeksellaceae</taxon>
        <taxon>Chryseobacterium group</taxon>
        <taxon>Chryseobacterium</taxon>
    </lineage>
</organism>
<accession>A0A1N6HPL2</accession>
<dbReference type="Proteomes" id="UP000184782">
    <property type="component" value="Unassembled WGS sequence"/>
</dbReference>
<dbReference type="Pfam" id="PF09697">
    <property type="entry name" value="Porph_ging"/>
    <property type="match status" value="1"/>
</dbReference>
<dbReference type="OrthoDB" id="1440774at2"/>
<keyword evidence="2" id="KW-1185">Reference proteome</keyword>
<evidence type="ECO:0000313" key="2">
    <source>
        <dbReference type="Proteomes" id="UP000184782"/>
    </source>
</evidence>
<sequence>MKIANKISLLFFIAFFAFSFSQNIKVTYRYVPSYTVEYEENVYVNDNYKISIIDSIPIKKYKLNRESADVVIEDKTKLFRRILMGDIRQNSLYFTHQIKKTNYLVSDTPPLIRWNLKYKETKKIGKYVCKKATAFFRGTDIEAYYTTEIPVSAGPFKFKGLPGLILEVKTLGINKESWVAKNMQYPYKGMPNYSKKYVNSLKKIGIKELIKNIDNLNDEEQRIFHSKLGLPMPAKVEINEGNPRGVIENKFEWE</sequence>
<dbReference type="AlphaFoldDB" id="A0A1N6HPL2"/>
<name>A0A1N6HPL2_9FLAO</name>
<reference evidence="2" key="1">
    <citation type="submission" date="2016-12" db="EMBL/GenBank/DDBJ databases">
        <authorList>
            <person name="Varghese N."/>
            <person name="Submissions S."/>
        </authorList>
    </citation>
    <scope>NUCLEOTIDE SEQUENCE [LARGE SCALE GENOMIC DNA]</scope>
    <source>
        <strain evidence="2">DSM 16779</strain>
    </source>
</reference>
<gene>
    <name evidence="1" type="ORF">SAMN05421769_2717</name>
</gene>
<dbReference type="RefSeq" id="WP_074230825.1">
    <property type="nucleotide sequence ID" value="NZ_FSRQ01000002.1"/>
</dbReference>
<protein>
    <submittedName>
        <fullName evidence="1">GLPGLI family protein</fullName>
    </submittedName>
</protein>
<proteinExistence type="predicted"/>
<dbReference type="STRING" id="59733.SAMN05421769_2717"/>
<dbReference type="InterPro" id="IPR005901">
    <property type="entry name" value="GLPGLI"/>
</dbReference>
<dbReference type="NCBIfam" id="TIGR01200">
    <property type="entry name" value="GLPGLI"/>
    <property type="match status" value="1"/>
</dbReference>